<feature type="binding site" evidence="6">
    <location>
        <position position="156"/>
    </location>
    <ligand>
        <name>substrate</name>
    </ligand>
</feature>
<dbReference type="GO" id="GO:0046166">
    <property type="term" value="P:glyceraldehyde-3-phosphate biosynthetic process"/>
    <property type="evidence" value="ECO:0007669"/>
    <property type="project" value="TreeGrafter"/>
</dbReference>
<dbReference type="GO" id="GO:0006096">
    <property type="term" value="P:glycolytic process"/>
    <property type="evidence" value="ECO:0007669"/>
    <property type="project" value="UniProtKB-UniRule"/>
</dbReference>
<comment type="subcellular location">
    <subcellularLocation>
        <location evidence="6 7">Cytoplasm</location>
    </subcellularLocation>
</comment>
<name>A0A2P8R1E5_9BACT</name>
<dbReference type="Pfam" id="PF00121">
    <property type="entry name" value="TIM"/>
    <property type="match status" value="1"/>
</dbReference>
<comment type="function">
    <text evidence="6">Involved in the gluconeogenesis. Catalyzes stereospecifically the conversion of dihydroxyacetone phosphate (DHAP) to D-glyceraldehyde-3-phosphate (G3P).</text>
</comment>
<keyword evidence="2 6" id="KW-0312">Gluconeogenesis</keyword>
<evidence type="ECO:0000256" key="5">
    <source>
        <dbReference type="ARBA" id="ARBA00023235"/>
    </source>
</evidence>
<dbReference type="PROSITE" id="PS51440">
    <property type="entry name" value="TIM_2"/>
    <property type="match status" value="1"/>
</dbReference>
<comment type="similarity">
    <text evidence="1 6 7">Belongs to the triosephosphate isomerase family.</text>
</comment>
<dbReference type="UniPathway" id="UPA00109">
    <property type="reaction ID" value="UER00189"/>
</dbReference>
<dbReference type="Proteomes" id="UP000240535">
    <property type="component" value="Unassembled WGS sequence"/>
</dbReference>
<dbReference type="Gene3D" id="3.20.20.70">
    <property type="entry name" value="Aldolase class I"/>
    <property type="match status" value="1"/>
</dbReference>
<keyword evidence="4 6" id="KW-0324">Glycolysis</keyword>
<evidence type="ECO:0000256" key="1">
    <source>
        <dbReference type="ARBA" id="ARBA00007422"/>
    </source>
</evidence>
<dbReference type="InterPro" id="IPR000652">
    <property type="entry name" value="Triosephosphate_isomerase"/>
</dbReference>
<proteinExistence type="inferred from homology"/>
<organism evidence="8 9">
    <name type="scientific">Campylobacter blaseri</name>
    <dbReference type="NCBI Taxonomy" id="2042961"/>
    <lineage>
        <taxon>Bacteria</taxon>
        <taxon>Pseudomonadati</taxon>
        <taxon>Campylobacterota</taxon>
        <taxon>Epsilonproteobacteria</taxon>
        <taxon>Campylobacterales</taxon>
        <taxon>Campylobacteraceae</taxon>
        <taxon>Campylobacter</taxon>
    </lineage>
</organism>
<comment type="catalytic activity">
    <reaction evidence="6 7">
        <text>D-glyceraldehyde 3-phosphate = dihydroxyacetone phosphate</text>
        <dbReference type="Rhea" id="RHEA:18585"/>
        <dbReference type="ChEBI" id="CHEBI:57642"/>
        <dbReference type="ChEBI" id="CHEBI:59776"/>
        <dbReference type="EC" id="5.3.1.1"/>
    </reaction>
</comment>
<reference evidence="9" key="1">
    <citation type="submission" date="2017-10" db="EMBL/GenBank/DDBJ databases">
        <title>Campylobacter species from seals.</title>
        <authorList>
            <person name="Gilbert M.J."/>
            <person name="Zomer A.L."/>
            <person name="Timmerman A.J."/>
            <person name="Duim B."/>
            <person name="Wagenaar J.A."/>
        </authorList>
    </citation>
    <scope>NUCLEOTIDE SEQUENCE [LARGE SCALE GENOMIC DNA]</scope>
    <source>
        <strain evidence="9">17S00004-5</strain>
    </source>
</reference>
<dbReference type="InterPro" id="IPR020861">
    <property type="entry name" value="Triosephosphate_isomerase_AS"/>
</dbReference>
<comment type="subunit">
    <text evidence="6 7">Homodimer.</text>
</comment>
<evidence type="ECO:0000313" key="8">
    <source>
        <dbReference type="EMBL" id="PSM52327.1"/>
    </source>
</evidence>
<dbReference type="GO" id="GO:0019563">
    <property type="term" value="P:glycerol catabolic process"/>
    <property type="evidence" value="ECO:0007669"/>
    <property type="project" value="TreeGrafter"/>
</dbReference>
<feature type="binding site" evidence="6">
    <location>
        <begin position="6"/>
        <end position="8"/>
    </location>
    <ligand>
        <name>substrate</name>
    </ligand>
</feature>
<evidence type="ECO:0000256" key="6">
    <source>
        <dbReference type="HAMAP-Rule" id="MF_00147"/>
    </source>
</evidence>
<dbReference type="EC" id="5.3.1.1" evidence="6 7"/>
<protein>
    <recommendedName>
        <fullName evidence="6 7">Triosephosphate isomerase</fullName>
        <shortName evidence="6">TIM</shortName>
        <shortName evidence="6">TPI</shortName>
        <ecNumber evidence="6 7">5.3.1.1</ecNumber>
    </recommendedName>
    <alternativeName>
        <fullName evidence="6">Triose-phosphate isomerase</fullName>
    </alternativeName>
</protein>
<dbReference type="GO" id="GO:0006094">
    <property type="term" value="P:gluconeogenesis"/>
    <property type="evidence" value="ECO:0007669"/>
    <property type="project" value="UniProtKB-UniRule"/>
</dbReference>
<dbReference type="PANTHER" id="PTHR21139:SF42">
    <property type="entry name" value="TRIOSEPHOSPHATE ISOMERASE"/>
    <property type="match status" value="1"/>
</dbReference>
<comment type="caution">
    <text evidence="8">The sequence shown here is derived from an EMBL/GenBank/DDBJ whole genome shotgun (WGS) entry which is preliminary data.</text>
</comment>
<evidence type="ECO:0000313" key="9">
    <source>
        <dbReference type="Proteomes" id="UP000240535"/>
    </source>
</evidence>
<dbReference type="EMBL" id="PDHH01000003">
    <property type="protein sequence ID" value="PSM52327.1"/>
    <property type="molecule type" value="Genomic_DNA"/>
</dbReference>
<comment type="caution">
    <text evidence="6">Lacks conserved residue(s) required for the propagation of feature annotation.</text>
</comment>
<evidence type="ECO:0000256" key="3">
    <source>
        <dbReference type="ARBA" id="ARBA00022490"/>
    </source>
</evidence>
<dbReference type="SUPFAM" id="SSF51351">
    <property type="entry name" value="Triosephosphate isomerase (TIM)"/>
    <property type="match status" value="1"/>
</dbReference>
<comment type="pathway">
    <text evidence="6 7">Carbohydrate biosynthesis; gluconeogenesis.</text>
</comment>
<dbReference type="CDD" id="cd00311">
    <property type="entry name" value="TIM"/>
    <property type="match status" value="1"/>
</dbReference>
<dbReference type="OrthoDB" id="9809429at2"/>
<gene>
    <name evidence="6" type="primary">tpiA</name>
    <name evidence="8" type="ORF">CQ405_04545</name>
</gene>
<dbReference type="GO" id="GO:0005829">
    <property type="term" value="C:cytosol"/>
    <property type="evidence" value="ECO:0007669"/>
    <property type="project" value="TreeGrafter"/>
</dbReference>
<evidence type="ECO:0000256" key="2">
    <source>
        <dbReference type="ARBA" id="ARBA00022432"/>
    </source>
</evidence>
<dbReference type="HAMAP" id="MF_00147_B">
    <property type="entry name" value="TIM_B"/>
    <property type="match status" value="1"/>
</dbReference>
<dbReference type="PANTHER" id="PTHR21139">
    <property type="entry name" value="TRIOSEPHOSPHATE ISOMERASE"/>
    <property type="match status" value="1"/>
</dbReference>
<accession>A0A2P8R1E5</accession>
<dbReference type="InterPro" id="IPR035990">
    <property type="entry name" value="TIM_sf"/>
</dbReference>
<dbReference type="NCBIfam" id="NF000728">
    <property type="entry name" value="PRK00042.3-2"/>
    <property type="match status" value="1"/>
</dbReference>
<keyword evidence="9" id="KW-1185">Reference proteome</keyword>
<keyword evidence="3 6" id="KW-0963">Cytoplasm</keyword>
<evidence type="ECO:0000256" key="4">
    <source>
        <dbReference type="ARBA" id="ARBA00023152"/>
    </source>
</evidence>
<dbReference type="InterPro" id="IPR013785">
    <property type="entry name" value="Aldolase_TIM"/>
</dbReference>
<dbReference type="PROSITE" id="PS00171">
    <property type="entry name" value="TIM_1"/>
    <property type="match status" value="1"/>
</dbReference>
<comment type="pathway">
    <text evidence="6 7">Carbohydrate degradation; glycolysis; D-glyceraldehyde 3-phosphate from glycerone phosphate: step 1/1.</text>
</comment>
<dbReference type="GO" id="GO:0004807">
    <property type="term" value="F:triose-phosphate isomerase activity"/>
    <property type="evidence" value="ECO:0007669"/>
    <property type="project" value="UniProtKB-UniRule"/>
</dbReference>
<evidence type="ECO:0000256" key="7">
    <source>
        <dbReference type="RuleBase" id="RU363013"/>
    </source>
</evidence>
<keyword evidence="5 6" id="KW-0413">Isomerase</keyword>
<dbReference type="InterPro" id="IPR022896">
    <property type="entry name" value="TrioseP_Isoase_bac/euk"/>
</dbReference>
<dbReference type="RefSeq" id="WP_106871096.1">
    <property type="nucleotide sequence ID" value="NZ_CP053841.1"/>
</dbReference>
<feature type="active site" description="Electrophile" evidence="6">
    <location>
        <position position="84"/>
    </location>
</feature>
<feature type="binding site" evidence="6">
    <location>
        <position position="186"/>
    </location>
    <ligand>
        <name>substrate</name>
    </ligand>
</feature>
<dbReference type="AlphaFoldDB" id="A0A2P8R1E5"/>
<sequence length="227" mass="25597">MIFMANLKCNHTRKSFEEYAQILDESLKDENVFVFPPSSAFLEGSFKFKQAAQNFYPAKNGSFTGEIGQDMLDEFDIKTVLIGHSERRAIGESEEQLKAKFEYAKKEGFKIVYCIGENEEIFEKGKTKEFLKSQLENIDLDYENLIIAYEPIWAIGTGKTASSEIINDVLNYIRNFSKSSLLYGGSVNEKNIATISKIKNCSGVLVGTASWDAKAFLKLINSAKEMI</sequence>
<feature type="active site" description="Proton acceptor" evidence="6">
    <location>
        <position position="150"/>
    </location>
</feature>
<dbReference type="UniPathway" id="UPA00138"/>